<dbReference type="Gene3D" id="3.30.530.20">
    <property type="match status" value="1"/>
</dbReference>
<dbReference type="Pfam" id="PF06240">
    <property type="entry name" value="COXG"/>
    <property type="match status" value="1"/>
</dbReference>
<dbReference type="SUPFAM" id="SSF55961">
    <property type="entry name" value="Bet v1-like"/>
    <property type="match status" value="1"/>
</dbReference>
<evidence type="ECO:0000313" key="3">
    <source>
        <dbReference type="EMBL" id="TDD65207.1"/>
    </source>
</evidence>
<dbReference type="AlphaFoldDB" id="A0A4V6PED2"/>
<dbReference type="PANTHER" id="PTHR38588">
    <property type="entry name" value="BLL0334 PROTEIN"/>
    <property type="match status" value="1"/>
</dbReference>
<evidence type="ECO:0000256" key="2">
    <source>
        <dbReference type="SAM" id="Phobius"/>
    </source>
</evidence>
<name>A0A4V6PED2_9ACTN</name>
<keyword evidence="2" id="KW-1133">Transmembrane helix</keyword>
<dbReference type="InterPro" id="IPR010419">
    <property type="entry name" value="CO_DH_gsu"/>
</dbReference>
<dbReference type="Proteomes" id="UP000295217">
    <property type="component" value="Unassembled WGS sequence"/>
</dbReference>
<dbReference type="InterPro" id="IPR023393">
    <property type="entry name" value="START-like_dom_sf"/>
</dbReference>
<comment type="caution">
    <text evidence="3">The sequence shown here is derived from an EMBL/GenBank/DDBJ whole genome shotgun (WGS) entry which is preliminary data.</text>
</comment>
<gene>
    <name evidence="3" type="ORF">E1262_26000</name>
</gene>
<protein>
    <submittedName>
        <fullName evidence="3">Membrane oxidoreductase</fullName>
    </submittedName>
</protein>
<evidence type="ECO:0000256" key="1">
    <source>
        <dbReference type="SAM" id="MobiDB-lite"/>
    </source>
</evidence>
<sequence length="234" mass="24408">MQIDNQFTVGVPVERAWEVLTDLEDIAPCMPGAQLTGVEGDVYSGRIKVKVGPVVSEYAGTAAFVEKDDAGHRAVISASGRDSRGAGNASARIVAQLRPEGDRTVVTVDTELRITGRIAQLGRGMIKEVSTKLLGQFVDCLESKLGAPAEAPPAPATEVPEVAATTPDVPIRPRDESAGQLPPVAGEPAGTPYAAEPEPLDIMGVSGGSIVRRAIPLVLVLVVLVGLVIYLATR</sequence>
<dbReference type="OrthoDB" id="9808623at2"/>
<evidence type="ECO:0000313" key="4">
    <source>
        <dbReference type="Proteomes" id="UP000295217"/>
    </source>
</evidence>
<reference evidence="3 4" key="1">
    <citation type="submission" date="2019-02" db="EMBL/GenBank/DDBJ databases">
        <title>Draft genome sequences of novel Actinobacteria.</title>
        <authorList>
            <person name="Sahin N."/>
            <person name="Ay H."/>
            <person name="Saygin H."/>
        </authorList>
    </citation>
    <scope>NUCLEOTIDE SEQUENCE [LARGE SCALE GENOMIC DNA]</scope>
    <source>
        <strain evidence="3 4">8K307</strain>
    </source>
</reference>
<dbReference type="EMBL" id="SMLB01000055">
    <property type="protein sequence ID" value="TDD65207.1"/>
    <property type="molecule type" value="Genomic_DNA"/>
</dbReference>
<keyword evidence="2" id="KW-0472">Membrane</keyword>
<dbReference type="PANTHER" id="PTHR38588:SF1">
    <property type="entry name" value="BLL0334 PROTEIN"/>
    <property type="match status" value="1"/>
</dbReference>
<proteinExistence type="predicted"/>
<feature type="region of interest" description="Disordered" evidence="1">
    <location>
        <begin position="167"/>
        <end position="191"/>
    </location>
</feature>
<organism evidence="3 4">
    <name type="scientific">Jiangella aurantiaca</name>
    <dbReference type="NCBI Taxonomy" id="2530373"/>
    <lineage>
        <taxon>Bacteria</taxon>
        <taxon>Bacillati</taxon>
        <taxon>Actinomycetota</taxon>
        <taxon>Actinomycetes</taxon>
        <taxon>Jiangellales</taxon>
        <taxon>Jiangellaceae</taxon>
        <taxon>Jiangella</taxon>
    </lineage>
</organism>
<accession>A0A4V6PED2</accession>
<dbReference type="RefSeq" id="WP_132107110.1">
    <property type="nucleotide sequence ID" value="NZ_SMLB01000055.1"/>
</dbReference>
<dbReference type="CDD" id="cd07823">
    <property type="entry name" value="SRPBCC_5"/>
    <property type="match status" value="1"/>
</dbReference>
<keyword evidence="2" id="KW-0812">Transmembrane</keyword>
<keyword evidence="4" id="KW-1185">Reference proteome</keyword>
<feature type="transmembrane region" description="Helical" evidence="2">
    <location>
        <begin position="214"/>
        <end position="233"/>
    </location>
</feature>